<evidence type="ECO:0000256" key="2">
    <source>
        <dbReference type="ARBA" id="ARBA00022741"/>
    </source>
</evidence>
<keyword evidence="5" id="KW-0067">ATP-binding</keyword>
<protein>
    <recommendedName>
        <fullName evidence="1">RNA helicase</fullName>
        <ecNumber evidence="1">3.6.4.13</ecNumber>
    </recommendedName>
</protein>
<name>A0AA36M3X0_CYLNA</name>
<dbReference type="PROSITE" id="PS51192">
    <property type="entry name" value="HELICASE_ATP_BIND_1"/>
    <property type="match status" value="1"/>
</dbReference>
<dbReference type="GO" id="GO:0005524">
    <property type="term" value="F:ATP binding"/>
    <property type="evidence" value="ECO:0007669"/>
    <property type="project" value="UniProtKB-KW"/>
</dbReference>
<sequence length="353" mass="40253">PLEDEHDRANFTAHTHHILAAIRGVDVDKKAVQVLVIAPRKEDVKQILDELQKSLSSTKILVHGCCEQTKLRDDGYVLSNGVHALIASPQRACHLLRRQFLHTDTIKVLVMVKADELFCTGFKTLLHGIIQSMPESVQCVLLSGKELIHASEADDNAVSPYEKLATSEPREPVINRRRHICIEVQDDQQSEQSRDFCRNNVAAKKTQFEVLCDLYTKLEYEKTVIICKWPKKATWIQEHLAARGYRVVCLVGMKTKKFREEMQKFESSSSGVVLITETSANLFKEKEISVIVNYEMPRKAKGYVGRVAPTDLERERTVVNLVKNKREANLMETVQSQYGISIEHFMNPHCIKF</sequence>
<dbReference type="Pfam" id="PF00270">
    <property type="entry name" value="DEAD"/>
    <property type="match status" value="1"/>
</dbReference>
<feature type="non-terminal residue" evidence="7">
    <location>
        <position position="353"/>
    </location>
</feature>
<dbReference type="SUPFAM" id="SSF52540">
    <property type="entry name" value="P-loop containing nucleoside triphosphate hydrolases"/>
    <property type="match status" value="1"/>
</dbReference>
<dbReference type="InterPro" id="IPR014001">
    <property type="entry name" value="Helicase_ATP-bd"/>
</dbReference>
<comment type="caution">
    <text evidence="7">The sequence shown here is derived from an EMBL/GenBank/DDBJ whole genome shotgun (WGS) entry which is preliminary data.</text>
</comment>
<dbReference type="Gene3D" id="3.40.50.300">
    <property type="entry name" value="P-loop containing nucleotide triphosphate hydrolases"/>
    <property type="match status" value="2"/>
</dbReference>
<gene>
    <name evidence="7" type="ORF">CYNAS_LOCUS8943</name>
</gene>
<dbReference type="InterPro" id="IPR011545">
    <property type="entry name" value="DEAD/DEAH_box_helicase_dom"/>
</dbReference>
<keyword evidence="8" id="KW-1185">Reference proteome</keyword>
<keyword evidence="4" id="KW-0347">Helicase</keyword>
<evidence type="ECO:0000313" key="8">
    <source>
        <dbReference type="Proteomes" id="UP001176961"/>
    </source>
</evidence>
<dbReference type="PANTHER" id="PTHR47958">
    <property type="entry name" value="ATP-DEPENDENT RNA HELICASE DBP3"/>
    <property type="match status" value="1"/>
</dbReference>
<accession>A0AA36M3X0</accession>
<evidence type="ECO:0000256" key="5">
    <source>
        <dbReference type="ARBA" id="ARBA00022840"/>
    </source>
</evidence>
<evidence type="ECO:0000313" key="7">
    <source>
        <dbReference type="EMBL" id="CAJ0596960.1"/>
    </source>
</evidence>
<dbReference type="InterPro" id="IPR027417">
    <property type="entry name" value="P-loop_NTPase"/>
</dbReference>
<keyword evidence="2" id="KW-0547">Nucleotide-binding</keyword>
<evidence type="ECO:0000256" key="1">
    <source>
        <dbReference type="ARBA" id="ARBA00012552"/>
    </source>
</evidence>
<dbReference type="GO" id="GO:0003724">
    <property type="term" value="F:RNA helicase activity"/>
    <property type="evidence" value="ECO:0007669"/>
    <property type="project" value="UniProtKB-EC"/>
</dbReference>
<organism evidence="7 8">
    <name type="scientific">Cylicocyclus nassatus</name>
    <name type="common">Nematode worm</name>
    <dbReference type="NCBI Taxonomy" id="53992"/>
    <lineage>
        <taxon>Eukaryota</taxon>
        <taxon>Metazoa</taxon>
        <taxon>Ecdysozoa</taxon>
        <taxon>Nematoda</taxon>
        <taxon>Chromadorea</taxon>
        <taxon>Rhabditida</taxon>
        <taxon>Rhabditina</taxon>
        <taxon>Rhabditomorpha</taxon>
        <taxon>Strongyloidea</taxon>
        <taxon>Strongylidae</taxon>
        <taxon>Cylicocyclus</taxon>
    </lineage>
</organism>
<dbReference type="EC" id="3.6.4.13" evidence="1"/>
<dbReference type="Pfam" id="PF00271">
    <property type="entry name" value="Helicase_C"/>
    <property type="match status" value="1"/>
</dbReference>
<proteinExistence type="predicted"/>
<evidence type="ECO:0000256" key="3">
    <source>
        <dbReference type="ARBA" id="ARBA00022801"/>
    </source>
</evidence>
<dbReference type="EMBL" id="CATQJL010000223">
    <property type="protein sequence ID" value="CAJ0596960.1"/>
    <property type="molecule type" value="Genomic_DNA"/>
</dbReference>
<dbReference type="InterPro" id="IPR001650">
    <property type="entry name" value="Helicase_C-like"/>
</dbReference>
<evidence type="ECO:0000259" key="6">
    <source>
        <dbReference type="PROSITE" id="PS51192"/>
    </source>
</evidence>
<dbReference type="AlphaFoldDB" id="A0AA36M3X0"/>
<keyword evidence="3" id="KW-0378">Hydrolase</keyword>
<reference evidence="7" key="1">
    <citation type="submission" date="2023-07" db="EMBL/GenBank/DDBJ databases">
        <authorList>
            <consortium name="CYATHOMIX"/>
        </authorList>
    </citation>
    <scope>NUCLEOTIDE SEQUENCE</scope>
    <source>
        <strain evidence="7">N/A</strain>
    </source>
</reference>
<dbReference type="Proteomes" id="UP001176961">
    <property type="component" value="Unassembled WGS sequence"/>
</dbReference>
<evidence type="ECO:0000256" key="4">
    <source>
        <dbReference type="ARBA" id="ARBA00022806"/>
    </source>
</evidence>
<dbReference type="GO" id="GO:0016787">
    <property type="term" value="F:hydrolase activity"/>
    <property type="evidence" value="ECO:0007669"/>
    <property type="project" value="UniProtKB-KW"/>
</dbReference>
<feature type="domain" description="Helicase ATP-binding" evidence="6">
    <location>
        <begin position="1"/>
        <end position="144"/>
    </location>
</feature>
<dbReference type="GO" id="GO:0003676">
    <property type="term" value="F:nucleic acid binding"/>
    <property type="evidence" value="ECO:0007669"/>
    <property type="project" value="InterPro"/>
</dbReference>